<dbReference type="Proteomes" id="UP001590951">
    <property type="component" value="Unassembled WGS sequence"/>
</dbReference>
<evidence type="ECO:0000313" key="2">
    <source>
        <dbReference type="Proteomes" id="UP001590951"/>
    </source>
</evidence>
<gene>
    <name evidence="1" type="ORF">ABVK25_008549</name>
</gene>
<proteinExistence type="predicted"/>
<name>A0ABR4B0M1_9LECA</name>
<organism evidence="1 2">
    <name type="scientific">Lepraria finkii</name>
    <dbReference type="NCBI Taxonomy" id="1340010"/>
    <lineage>
        <taxon>Eukaryota</taxon>
        <taxon>Fungi</taxon>
        <taxon>Dikarya</taxon>
        <taxon>Ascomycota</taxon>
        <taxon>Pezizomycotina</taxon>
        <taxon>Lecanoromycetes</taxon>
        <taxon>OSLEUM clade</taxon>
        <taxon>Lecanoromycetidae</taxon>
        <taxon>Lecanorales</taxon>
        <taxon>Lecanorineae</taxon>
        <taxon>Stereocaulaceae</taxon>
        <taxon>Lepraria</taxon>
    </lineage>
</organism>
<keyword evidence="2" id="KW-1185">Reference proteome</keyword>
<sequence length="74" mass="8278">MPKVSRLLSITKLSNPILGDALVTQETFFSTQVSDQEQCYAPLAESFGTHASIKEHESTYGPIKHMAYDFDISR</sequence>
<evidence type="ECO:0000313" key="1">
    <source>
        <dbReference type="EMBL" id="KAL2051120.1"/>
    </source>
</evidence>
<reference evidence="1 2" key="1">
    <citation type="submission" date="2024-09" db="EMBL/GenBank/DDBJ databases">
        <title>Rethinking Asexuality: The Enigmatic Case of Functional Sexual Genes in Lepraria (Stereocaulaceae).</title>
        <authorList>
            <person name="Doellman M."/>
            <person name="Sun Y."/>
            <person name="Barcenas-Pena A."/>
            <person name="Lumbsch H.T."/>
            <person name="Grewe F."/>
        </authorList>
    </citation>
    <scope>NUCLEOTIDE SEQUENCE [LARGE SCALE GENOMIC DNA]</scope>
    <source>
        <strain evidence="1 2">Grewe 0041</strain>
    </source>
</reference>
<dbReference type="EMBL" id="JBHFEH010000038">
    <property type="protein sequence ID" value="KAL2051120.1"/>
    <property type="molecule type" value="Genomic_DNA"/>
</dbReference>
<comment type="caution">
    <text evidence="1">The sequence shown here is derived from an EMBL/GenBank/DDBJ whole genome shotgun (WGS) entry which is preliminary data.</text>
</comment>
<accession>A0ABR4B0M1</accession>
<protein>
    <submittedName>
        <fullName evidence="1">Uncharacterized protein</fullName>
    </submittedName>
</protein>